<dbReference type="Proteomes" id="UP000231070">
    <property type="component" value="Unassembled WGS sequence"/>
</dbReference>
<evidence type="ECO:0000313" key="6">
    <source>
        <dbReference type="EMBL" id="PIO97055.1"/>
    </source>
</evidence>
<proteinExistence type="inferred from homology"/>
<dbReference type="AlphaFoldDB" id="A0A2G9WQY1"/>
<evidence type="ECO:0000256" key="3">
    <source>
        <dbReference type="ARBA" id="ARBA00023125"/>
    </source>
</evidence>
<reference evidence="6 7" key="1">
    <citation type="submission" date="2017-08" db="EMBL/GenBank/DDBJ databases">
        <title>Pleomorphomonas carboxidotrophicus sp. nov., a new mesophilic hydrogenogenic carboxidotroph.</title>
        <authorList>
            <person name="Esquivel-Elizondo S."/>
            <person name="Krajmalnik-Brown R."/>
            <person name="Maldonado J."/>
        </authorList>
    </citation>
    <scope>NUCLEOTIDE SEQUENCE [LARGE SCALE GENOMIC DNA]</scope>
    <source>
        <strain evidence="6 7">SVCO-16</strain>
    </source>
</reference>
<gene>
    <name evidence="6" type="ORF">CJ014_22410</name>
</gene>
<accession>A0A2G9WQY1</accession>
<dbReference type="InterPro" id="IPR013762">
    <property type="entry name" value="Integrase-like_cat_sf"/>
</dbReference>
<keyword evidence="7" id="KW-1185">Reference proteome</keyword>
<dbReference type="SUPFAM" id="SSF56349">
    <property type="entry name" value="DNA breaking-rejoining enzymes"/>
    <property type="match status" value="1"/>
</dbReference>
<sequence>MIEFLKHDDALLVTSDLIADWCEHLRHEKGLSARTVAQKYLAAAKLVFTVAVEKRRLRDNPAKDVMVRYTKKRRRGRAKGYTDDEARLVLSVALSGSGVDNWSDLNRRAVTWAPWICALTGARINEITQLRREDLLVEAGIPCIRITPDAGSVKTNQFRIVPLHPQLVELGLVDFIRQQKAGPLFFSLRPGAQPQTMAQNVGKKVVKWIREVVGITDRRVQPNHAWRHRFKTLARDVDMNPEYRDAIQGHEDGRSATDYGENTVKALYREICKLPRYDLSAIAAGR</sequence>
<evidence type="ECO:0000256" key="2">
    <source>
        <dbReference type="ARBA" id="ARBA00022908"/>
    </source>
</evidence>
<evidence type="ECO:0000313" key="7">
    <source>
        <dbReference type="Proteomes" id="UP000231070"/>
    </source>
</evidence>
<comment type="caution">
    <text evidence="6">The sequence shown here is derived from an EMBL/GenBank/DDBJ whole genome shotgun (WGS) entry which is preliminary data.</text>
</comment>
<dbReference type="Gene3D" id="1.10.443.10">
    <property type="entry name" value="Intergrase catalytic core"/>
    <property type="match status" value="1"/>
</dbReference>
<dbReference type="PANTHER" id="PTHR30349:SF41">
    <property type="entry name" value="INTEGRASE_RECOMBINASE PROTEIN MJ0367-RELATED"/>
    <property type="match status" value="1"/>
</dbReference>
<name>A0A2G9WQY1_9HYPH</name>
<dbReference type="PANTHER" id="PTHR30349">
    <property type="entry name" value="PHAGE INTEGRASE-RELATED"/>
    <property type="match status" value="1"/>
</dbReference>
<dbReference type="Gene3D" id="1.10.150.130">
    <property type="match status" value="1"/>
</dbReference>
<comment type="similarity">
    <text evidence="1">Belongs to the 'phage' integrase family.</text>
</comment>
<keyword evidence="3" id="KW-0238">DNA-binding</keyword>
<evidence type="ECO:0000256" key="1">
    <source>
        <dbReference type="ARBA" id="ARBA00008857"/>
    </source>
</evidence>
<dbReference type="GO" id="GO:0006310">
    <property type="term" value="P:DNA recombination"/>
    <property type="evidence" value="ECO:0007669"/>
    <property type="project" value="UniProtKB-KW"/>
</dbReference>
<dbReference type="InterPro" id="IPR002104">
    <property type="entry name" value="Integrase_catalytic"/>
</dbReference>
<keyword evidence="4" id="KW-0233">DNA recombination</keyword>
<organism evidence="6 7">
    <name type="scientific">Pleomorphomonas carboxyditropha</name>
    <dbReference type="NCBI Taxonomy" id="2023338"/>
    <lineage>
        <taxon>Bacteria</taxon>
        <taxon>Pseudomonadati</taxon>
        <taxon>Pseudomonadota</taxon>
        <taxon>Alphaproteobacteria</taxon>
        <taxon>Hyphomicrobiales</taxon>
        <taxon>Pleomorphomonadaceae</taxon>
        <taxon>Pleomorphomonas</taxon>
    </lineage>
</organism>
<dbReference type="RefSeq" id="WP_100082737.1">
    <property type="nucleotide sequence ID" value="NZ_NQVN01000022.1"/>
</dbReference>
<dbReference type="GO" id="GO:0015074">
    <property type="term" value="P:DNA integration"/>
    <property type="evidence" value="ECO:0007669"/>
    <property type="project" value="UniProtKB-KW"/>
</dbReference>
<dbReference type="PROSITE" id="PS51898">
    <property type="entry name" value="TYR_RECOMBINASE"/>
    <property type="match status" value="1"/>
</dbReference>
<dbReference type="EMBL" id="NQVN01000022">
    <property type="protein sequence ID" value="PIO97055.1"/>
    <property type="molecule type" value="Genomic_DNA"/>
</dbReference>
<dbReference type="InterPro" id="IPR050090">
    <property type="entry name" value="Tyrosine_recombinase_XerCD"/>
</dbReference>
<dbReference type="InterPro" id="IPR011010">
    <property type="entry name" value="DNA_brk_join_enz"/>
</dbReference>
<dbReference type="InterPro" id="IPR010998">
    <property type="entry name" value="Integrase_recombinase_N"/>
</dbReference>
<feature type="domain" description="Tyr recombinase" evidence="5">
    <location>
        <begin position="76"/>
        <end position="284"/>
    </location>
</feature>
<dbReference type="GO" id="GO:0003677">
    <property type="term" value="F:DNA binding"/>
    <property type="evidence" value="ECO:0007669"/>
    <property type="project" value="UniProtKB-KW"/>
</dbReference>
<protein>
    <recommendedName>
        <fullName evidence="5">Tyr recombinase domain-containing protein</fullName>
    </recommendedName>
</protein>
<evidence type="ECO:0000259" key="5">
    <source>
        <dbReference type="PROSITE" id="PS51898"/>
    </source>
</evidence>
<evidence type="ECO:0000256" key="4">
    <source>
        <dbReference type="ARBA" id="ARBA00023172"/>
    </source>
</evidence>
<keyword evidence="2" id="KW-0229">DNA integration</keyword>
<dbReference type="OrthoDB" id="9784724at2"/>